<keyword evidence="3" id="KW-0378">Hydrolase</keyword>
<dbReference type="InterPro" id="IPR038765">
    <property type="entry name" value="Papain-like_cys_pep_sf"/>
</dbReference>
<dbReference type="Pfam" id="PF00877">
    <property type="entry name" value="NLPC_P60"/>
    <property type="match status" value="1"/>
</dbReference>
<feature type="domain" description="NlpC/P60" evidence="5">
    <location>
        <begin position="11"/>
        <end position="98"/>
    </location>
</feature>
<keyword evidence="7" id="KW-1185">Reference proteome</keyword>
<dbReference type="InterPro" id="IPR000064">
    <property type="entry name" value="NLP_P60_dom"/>
</dbReference>
<evidence type="ECO:0000259" key="5">
    <source>
        <dbReference type="Pfam" id="PF00877"/>
    </source>
</evidence>
<dbReference type="SUPFAM" id="SSF54001">
    <property type="entry name" value="Cysteine proteinases"/>
    <property type="match status" value="1"/>
</dbReference>
<organism evidence="6 7">
    <name type="scientific">Oceanisphaera sediminis</name>
    <dbReference type="NCBI Taxonomy" id="981381"/>
    <lineage>
        <taxon>Bacteria</taxon>
        <taxon>Pseudomonadati</taxon>
        <taxon>Pseudomonadota</taxon>
        <taxon>Gammaproteobacteria</taxon>
        <taxon>Aeromonadales</taxon>
        <taxon>Aeromonadaceae</taxon>
        <taxon>Oceanisphaera</taxon>
    </lineage>
</organism>
<dbReference type="RefSeq" id="WP_344965753.1">
    <property type="nucleotide sequence ID" value="NZ_BAABDS010000046.1"/>
</dbReference>
<evidence type="ECO:0000256" key="1">
    <source>
        <dbReference type="ARBA" id="ARBA00007074"/>
    </source>
</evidence>
<keyword evidence="2" id="KW-0645">Protease</keyword>
<dbReference type="Gene3D" id="3.90.1720.10">
    <property type="entry name" value="endopeptidase domain like (from Nostoc punctiforme)"/>
    <property type="match status" value="1"/>
</dbReference>
<gene>
    <name evidence="6" type="ORF">GCM10022421_31910</name>
</gene>
<proteinExistence type="inferred from homology"/>
<reference evidence="7" key="1">
    <citation type="journal article" date="2019" name="Int. J. Syst. Evol. Microbiol.">
        <title>The Global Catalogue of Microorganisms (GCM) 10K type strain sequencing project: providing services to taxonomists for standard genome sequencing and annotation.</title>
        <authorList>
            <consortium name="The Broad Institute Genomics Platform"/>
            <consortium name="The Broad Institute Genome Sequencing Center for Infectious Disease"/>
            <person name="Wu L."/>
            <person name="Ma J."/>
        </authorList>
    </citation>
    <scope>NUCLEOTIDE SEQUENCE [LARGE SCALE GENOMIC DNA]</scope>
    <source>
        <strain evidence="7">JCM 17329</strain>
    </source>
</reference>
<evidence type="ECO:0000313" key="6">
    <source>
        <dbReference type="EMBL" id="GAA3721075.1"/>
    </source>
</evidence>
<evidence type="ECO:0000256" key="4">
    <source>
        <dbReference type="ARBA" id="ARBA00022807"/>
    </source>
</evidence>
<evidence type="ECO:0000313" key="7">
    <source>
        <dbReference type="Proteomes" id="UP001501479"/>
    </source>
</evidence>
<comment type="caution">
    <text evidence="6">The sequence shown here is derived from an EMBL/GenBank/DDBJ whole genome shotgun (WGS) entry which is preliminary data.</text>
</comment>
<protein>
    <recommendedName>
        <fullName evidence="5">NlpC/P60 domain-containing protein</fullName>
    </recommendedName>
</protein>
<keyword evidence="4" id="KW-0788">Thiol protease</keyword>
<evidence type="ECO:0000256" key="3">
    <source>
        <dbReference type="ARBA" id="ARBA00022801"/>
    </source>
</evidence>
<accession>A0ABP7ES93</accession>
<sequence>MSNLEHYMTSRYVNGGREWPEYDCWGLVRHQFHAIHGVWLPRFDGLDADNTLAKSRHYAQLLRQFTERDHPSEGDVLAVVQGRACHHVGICIELNGGLYAMETDEQTGPRVVTLAQFKEDHETVKCYAPAADLQQRIHQPAG</sequence>
<dbReference type="EMBL" id="BAABDS010000046">
    <property type="protein sequence ID" value="GAA3721075.1"/>
    <property type="molecule type" value="Genomic_DNA"/>
</dbReference>
<comment type="similarity">
    <text evidence="1">Belongs to the peptidase C40 family.</text>
</comment>
<name>A0ABP7ES93_9GAMM</name>
<dbReference type="Proteomes" id="UP001501479">
    <property type="component" value="Unassembled WGS sequence"/>
</dbReference>
<evidence type="ECO:0000256" key="2">
    <source>
        <dbReference type="ARBA" id="ARBA00022670"/>
    </source>
</evidence>